<accession>A0A1B7W481</accession>
<comment type="caution">
    <text evidence="2">The sequence shown here is derived from an EMBL/GenBank/DDBJ whole genome shotgun (WGS) entry which is preliminary data.</text>
</comment>
<organism evidence="2 3">
    <name type="scientific">Aphanizomenon flos-aquae WA102</name>
    <dbReference type="NCBI Taxonomy" id="1710896"/>
    <lineage>
        <taxon>Bacteria</taxon>
        <taxon>Bacillati</taxon>
        <taxon>Cyanobacteriota</taxon>
        <taxon>Cyanophyceae</taxon>
        <taxon>Nostocales</taxon>
        <taxon>Aphanizomenonaceae</taxon>
        <taxon>Aphanizomenon</taxon>
    </lineage>
</organism>
<dbReference type="AlphaFoldDB" id="A0A1B7W481"/>
<evidence type="ECO:0000256" key="1">
    <source>
        <dbReference type="SAM" id="MobiDB-lite"/>
    </source>
</evidence>
<name>A0A1B7W481_APHFL</name>
<reference evidence="2 3" key="1">
    <citation type="submission" date="2015-09" db="EMBL/GenBank/DDBJ databases">
        <title>Aphanizomenon flos-aquae WA102.</title>
        <authorList>
            <person name="Driscoll C."/>
        </authorList>
    </citation>
    <scope>NUCLEOTIDE SEQUENCE [LARGE SCALE GENOMIC DNA]</scope>
    <source>
        <strain evidence="2">WA102</strain>
    </source>
</reference>
<dbReference type="Proteomes" id="UP000092093">
    <property type="component" value="Unassembled WGS sequence"/>
</dbReference>
<dbReference type="EMBL" id="LJOW01000989">
    <property type="protein sequence ID" value="OBQ31922.1"/>
    <property type="molecule type" value="Genomic_DNA"/>
</dbReference>
<proteinExistence type="predicted"/>
<evidence type="ECO:0000313" key="3">
    <source>
        <dbReference type="Proteomes" id="UP000092093"/>
    </source>
</evidence>
<sequence>MTEMVEVGRGCRGERATISTTTPTSTKLVRVTRRLRGGGCMRNVLGQRGGQLDVWGGPKGHLSGQQKGGWWQHEPGGP</sequence>
<feature type="region of interest" description="Disordered" evidence="1">
    <location>
        <begin position="57"/>
        <end position="78"/>
    </location>
</feature>
<protein>
    <submittedName>
        <fullName evidence="2">Uncharacterized protein</fullName>
    </submittedName>
</protein>
<evidence type="ECO:0000313" key="2">
    <source>
        <dbReference type="EMBL" id="OBQ31922.1"/>
    </source>
</evidence>
<gene>
    <name evidence="2" type="ORF">AN484_28480</name>
</gene>